<evidence type="ECO:0000313" key="3">
    <source>
        <dbReference type="Proteomes" id="UP000192360"/>
    </source>
</evidence>
<sequence length="55" mass="6491">MGTLVNFKNVYLEAFENCRPTFIVVLLKIYSLFSLIMIFMAVYAFIHRAFNGFEF</sequence>
<dbReference type="STRING" id="504486.SAMN05660703_0118"/>
<evidence type="ECO:0000256" key="1">
    <source>
        <dbReference type="SAM" id="Phobius"/>
    </source>
</evidence>
<keyword evidence="3" id="KW-1185">Reference proteome</keyword>
<evidence type="ECO:0000313" key="2">
    <source>
        <dbReference type="EMBL" id="SMC32348.1"/>
    </source>
</evidence>
<protein>
    <submittedName>
        <fullName evidence="2">Uncharacterized protein</fullName>
    </submittedName>
</protein>
<accession>A0A1W1Y9D0</accession>
<keyword evidence="1" id="KW-0472">Membrane</keyword>
<name>A0A1W1Y9D0_9FLAO</name>
<organism evidence="2 3">
    <name type="scientific">Cellulophaga tyrosinoxydans</name>
    <dbReference type="NCBI Taxonomy" id="504486"/>
    <lineage>
        <taxon>Bacteria</taxon>
        <taxon>Pseudomonadati</taxon>
        <taxon>Bacteroidota</taxon>
        <taxon>Flavobacteriia</taxon>
        <taxon>Flavobacteriales</taxon>
        <taxon>Flavobacteriaceae</taxon>
        <taxon>Cellulophaga</taxon>
    </lineage>
</organism>
<keyword evidence="1" id="KW-0812">Transmembrane</keyword>
<dbReference type="AlphaFoldDB" id="A0A1W1Y9D0"/>
<feature type="transmembrane region" description="Helical" evidence="1">
    <location>
        <begin position="20"/>
        <end position="46"/>
    </location>
</feature>
<dbReference type="RefSeq" id="WP_317043665.1">
    <property type="nucleotide sequence ID" value="NZ_FWXO01000001.1"/>
</dbReference>
<keyword evidence="1" id="KW-1133">Transmembrane helix</keyword>
<reference evidence="2 3" key="1">
    <citation type="submission" date="2017-04" db="EMBL/GenBank/DDBJ databases">
        <authorList>
            <person name="Afonso C.L."/>
            <person name="Miller P.J."/>
            <person name="Scott M.A."/>
            <person name="Spackman E."/>
            <person name="Goraichik I."/>
            <person name="Dimitrov K.M."/>
            <person name="Suarez D.L."/>
            <person name="Swayne D.E."/>
        </authorList>
    </citation>
    <scope>NUCLEOTIDE SEQUENCE [LARGE SCALE GENOMIC DNA]</scope>
    <source>
        <strain evidence="2 3">DSM 21164</strain>
    </source>
</reference>
<gene>
    <name evidence="2" type="ORF">SAMN05660703_0118</name>
</gene>
<dbReference type="InterPro" id="IPR046635">
    <property type="entry name" value="DUF6747"/>
</dbReference>
<dbReference type="EMBL" id="FWXO01000001">
    <property type="protein sequence ID" value="SMC32348.1"/>
    <property type="molecule type" value="Genomic_DNA"/>
</dbReference>
<dbReference type="Proteomes" id="UP000192360">
    <property type="component" value="Unassembled WGS sequence"/>
</dbReference>
<dbReference type="Pfam" id="PF20532">
    <property type="entry name" value="DUF6747"/>
    <property type="match status" value="1"/>
</dbReference>
<proteinExistence type="predicted"/>